<protein>
    <submittedName>
        <fullName evidence="3">FAD-dependent oxidoreductase</fullName>
    </submittedName>
</protein>
<evidence type="ECO:0000313" key="4">
    <source>
        <dbReference type="Proteomes" id="UP001501536"/>
    </source>
</evidence>
<accession>A0ABP7DUU4</accession>
<dbReference type="InterPro" id="IPR036188">
    <property type="entry name" value="FAD/NAD-bd_sf"/>
</dbReference>
<proteinExistence type="predicted"/>
<dbReference type="PANTHER" id="PTHR43539">
    <property type="entry name" value="FLAVIN-BINDING MONOOXYGENASE-LIKE PROTEIN (AFU_ORTHOLOGUE AFUA_4G09220)"/>
    <property type="match status" value="1"/>
</dbReference>
<dbReference type="PRINTS" id="PR00368">
    <property type="entry name" value="FADPNR"/>
</dbReference>
<dbReference type="Pfam" id="PF01266">
    <property type="entry name" value="DAO"/>
    <property type="match status" value="1"/>
</dbReference>
<sequence>MRHDLQHSDLPVVVIGAGPVGLAAAAHLLERGVTPLVLEAGPSVGAAVAQWGHIQTFSTWAYNTDAAAVRLLEAAGWAAPNPKRLPTGRELVKDYLEPLAATPAIAAHVRTGHRVVAVTRAGLDKTRARDRAEAPFLVRTEAHGADGADGVEQDLEARAVIDASGTWGLPNPVGPGGLEAVGERATRAAGVVTSALPDVLGADRARFAGRTVLVIGAGHSAANTVLSLGRLAAEAEGTRVIWGLRGDDPSAVYGGEERDGLPARGALGARLRTMVAAGRIEVRTGFRVLGTRTTAEDRLTVRADERGEDTELEVDLLVPATGFRPDLGMLRELRLDLDPAFEAPRELAPLIDPEFHSCGTVPPHGAELLAHPEEGFFIVGMKSYGRAPTFLMATGYEQVRSIAAHLAGDTEAAARLELDLPETGVCSTDAGSCCDAPAEPQLLGIPTGLAHGRNGLATERA</sequence>
<dbReference type="InterPro" id="IPR006076">
    <property type="entry name" value="FAD-dep_OxRdtase"/>
</dbReference>
<gene>
    <name evidence="3" type="ORF">GCM10022377_25250</name>
</gene>
<dbReference type="RefSeq" id="WP_344885285.1">
    <property type="nucleotide sequence ID" value="NZ_BAABCJ010000006.1"/>
</dbReference>
<dbReference type="PRINTS" id="PR00411">
    <property type="entry name" value="PNDRDTASEI"/>
</dbReference>
<evidence type="ECO:0000313" key="3">
    <source>
        <dbReference type="EMBL" id="GAA3710602.1"/>
    </source>
</evidence>
<organism evidence="3 4">
    <name type="scientific">Zhihengliuella alba</name>
    <dbReference type="NCBI Taxonomy" id="547018"/>
    <lineage>
        <taxon>Bacteria</taxon>
        <taxon>Bacillati</taxon>
        <taxon>Actinomycetota</taxon>
        <taxon>Actinomycetes</taxon>
        <taxon>Micrococcales</taxon>
        <taxon>Micrococcaceae</taxon>
        <taxon>Zhihengliuella</taxon>
    </lineage>
</organism>
<evidence type="ECO:0000259" key="2">
    <source>
        <dbReference type="Pfam" id="PF01266"/>
    </source>
</evidence>
<reference evidence="4" key="1">
    <citation type="journal article" date="2019" name="Int. J. Syst. Evol. Microbiol.">
        <title>The Global Catalogue of Microorganisms (GCM) 10K type strain sequencing project: providing services to taxonomists for standard genome sequencing and annotation.</title>
        <authorList>
            <consortium name="The Broad Institute Genomics Platform"/>
            <consortium name="The Broad Institute Genome Sequencing Center for Infectious Disease"/>
            <person name="Wu L."/>
            <person name="Ma J."/>
        </authorList>
    </citation>
    <scope>NUCLEOTIDE SEQUENCE [LARGE SCALE GENOMIC DNA]</scope>
    <source>
        <strain evidence="4">JCM 16961</strain>
    </source>
</reference>
<dbReference type="Proteomes" id="UP001501536">
    <property type="component" value="Unassembled WGS sequence"/>
</dbReference>
<dbReference type="PANTHER" id="PTHR43539:SF78">
    <property type="entry name" value="FLAVIN-CONTAINING MONOOXYGENASE"/>
    <property type="match status" value="1"/>
</dbReference>
<name>A0ABP7DUU4_9MICC</name>
<keyword evidence="1" id="KW-0560">Oxidoreductase</keyword>
<dbReference type="InterPro" id="IPR050982">
    <property type="entry name" value="Auxin_biosynth/cation_transpt"/>
</dbReference>
<dbReference type="EMBL" id="BAABCJ010000006">
    <property type="protein sequence ID" value="GAA3710602.1"/>
    <property type="molecule type" value="Genomic_DNA"/>
</dbReference>
<keyword evidence="4" id="KW-1185">Reference proteome</keyword>
<evidence type="ECO:0000256" key="1">
    <source>
        <dbReference type="ARBA" id="ARBA00023002"/>
    </source>
</evidence>
<dbReference type="SUPFAM" id="SSF51905">
    <property type="entry name" value="FAD/NAD(P)-binding domain"/>
    <property type="match status" value="1"/>
</dbReference>
<dbReference type="Gene3D" id="3.50.50.60">
    <property type="entry name" value="FAD/NAD(P)-binding domain"/>
    <property type="match status" value="1"/>
</dbReference>
<comment type="caution">
    <text evidence="3">The sequence shown here is derived from an EMBL/GenBank/DDBJ whole genome shotgun (WGS) entry which is preliminary data.</text>
</comment>
<feature type="domain" description="FAD dependent oxidoreductase" evidence="2">
    <location>
        <begin position="12"/>
        <end position="129"/>
    </location>
</feature>